<comment type="caution">
    <text evidence="1">The sequence shown here is derived from an EMBL/GenBank/DDBJ whole genome shotgun (WGS) entry which is preliminary data.</text>
</comment>
<dbReference type="InterPro" id="IPR027405">
    <property type="entry name" value="YidB-like"/>
</dbReference>
<dbReference type="RefSeq" id="WP_230056256.1">
    <property type="nucleotide sequence ID" value="NZ_CAJHOE010000001.1"/>
</dbReference>
<dbReference type="SUPFAM" id="SSF140804">
    <property type="entry name" value="YidB-like"/>
    <property type="match status" value="1"/>
</dbReference>
<dbReference type="EMBL" id="CAJHOE010000001">
    <property type="protein sequence ID" value="CAD7286653.1"/>
    <property type="molecule type" value="Genomic_DNA"/>
</dbReference>
<evidence type="ECO:0000313" key="1">
    <source>
        <dbReference type="EMBL" id="CAD7286653.1"/>
    </source>
</evidence>
<dbReference type="InterPro" id="IPR009282">
    <property type="entry name" value="DUF937"/>
</dbReference>
<sequence>MNILNLLLSSGLSQNTIEQMANKTGLDPADVSSVIAKVAPVFMQRANANFKSDEDSSQLLDLIKTADMKSPDAQHGKELLGFLTGSKENSRALAGDVGSQLGIDAGSIKQLLPLIAPLVAGLFNKQVNSSNLSQNASQGDLTSMLTNFIDQNNDGSIVDDLFKMAGNFFGKKA</sequence>
<dbReference type="Pfam" id="PF06078">
    <property type="entry name" value="DUF937"/>
    <property type="match status" value="1"/>
</dbReference>
<evidence type="ECO:0008006" key="3">
    <source>
        <dbReference type="Google" id="ProtNLM"/>
    </source>
</evidence>
<dbReference type="Proteomes" id="UP000789359">
    <property type="component" value="Unassembled WGS sequence"/>
</dbReference>
<proteinExistence type="predicted"/>
<reference evidence="1 2" key="1">
    <citation type="submission" date="2020-11" db="EMBL/GenBank/DDBJ databases">
        <authorList>
            <person name="Peeters C."/>
        </authorList>
    </citation>
    <scope>NUCLEOTIDE SEQUENCE [LARGE SCALE GENOMIC DNA]</scope>
    <source>
        <strain evidence="1 2">LMG 8286</strain>
    </source>
</reference>
<name>A0ABM8Q1F5_9BACT</name>
<accession>A0ABM8Q1F5</accession>
<organism evidence="1 2">
    <name type="scientific">Campylobacter suis</name>
    <dbReference type="NCBI Taxonomy" id="2790657"/>
    <lineage>
        <taxon>Bacteria</taxon>
        <taxon>Pseudomonadati</taxon>
        <taxon>Campylobacterota</taxon>
        <taxon>Epsilonproteobacteria</taxon>
        <taxon>Campylobacterales</taxon>
        <taxon>Campylobacteraceae</taxon>
        <taxon>Campylobacter</taxon>
    </lineage>
</organism>
<gene>
    <name evidence="1" type="ORF">LMG8286_00470</name>
</gene>
<keyword evidence="2" id="KW-1185">Reference proteome</keyword>
<protein>
    <recommendedName>
        <fullName evidence="3">DUF937 domain-containing protein</fullName>
    </recommendedName>
</protein>
<evidence type="ECO:0000313" key="2">
    <source>
        <dbReference type="Proteomes" id="UP000789359"/>
    </source>
</evidence>